<feature type="transmembrane region" description="Helical" evidence="1">
    <location>
        <begin position="87"/>
        <end position="106"/>
    </location>
</feature>
<evidence type="ECO:0000313" key="2">
    <source>
        <dbReference type="EMBL" id="SFS17892.1"/>
    </source>
</evidence>
<evidence type="ECO:0000313" key="3">
    <source>
        <dbReference type="Proteomes" id="UP000199024"/>
    </source>
</evidence>
<reference evidence="2 3" key="1">
    <citation type="submission" date="2016-10" db="EMBL/GenBank/DDBJ databases">
        <authorList>
            <person name="de Groot N.N."/>
        </authorList>
    </citation>
    <scope>NUCLEOTIDE SEQUENCE [LARGE SCALE GENOMIC DNA]</scope>
    <source>
        <strain evidence="2 3">DSM 21001</strain>
    </source>
</reference>
<name>A0A1I6MQC6_9BACT</name>
<organism evidence="2 3">
    <name type="scientific">Granulicella pectinivorans</name>
    <dbReference type="NCBI Taxonomy" id="474950"/>
    <lineage>
        <taxon>Bacteria</taxon>
        <taxon>Pseudomonadati</taxon>
        <taxon>Acidobacteriota</taxon>
        <taxon>Terriglobia</taxon>
        <taxon>Terriglobales</taxon>
        <taxon>Acidobacteriaceae</taxon>
        <taxon>Granulicella</taxon>
    </lineage>
</organism>
<dbReference type="EMBL" id="FOZL01000001">
    <property type="protein sequence ID" value="SFS17892.1"/>
    <property type="molecule type" value="Genomic_DNA"/>
</dbReference>
<dbReference type="STRING" id="474950.SAMN05421771_3285"/>
<accession>A0A1I6MQC6</accession>
<proteinExistence type="predicted"/>
<sequence length="121" mass="12849">MFSMFPNGWPGAGLLLLRLVAGSMLIHSGVPGLAAQSHQRHVALLIVPAILGALLLIGFWTPVAGILLGVFEMIGIVYGAESVQGSLLLGTVSIALAMTGPGMWSIDARMFGRRRLEVRDR</sequence>
<keyword evidence="3" id="KW-1185">Reference proteome</keyword>
<feature type="transmembrane region" description="Helical" evidence="1">
    <location>
        <begin position="12"/>
        <end position="30"/>
    </location>
</feature>
<evidence type="ECO:0008006" key="4">
    <source>
        <dbReference type="Google" id="ProtNLM"/>
    </source>
</evidence>
<protein>
    <recommendedName>
        <fullName evidence="4">DoxX family protein</fullName>
    </recommendedName>
</protein>
<dbReference type="Proteomes" id="UP000199024">
    <property type="component" value="Unassembled WGS sequence"/>
</dbReference>
<keyword evidence="1" id="KW-0812">Transmembrane</keyword>
<keyword evidence="1" id="KW-1133">Transmembrane helix</keyword>
<dbReference type="AlphaFoldDB" id="A0A1I6MQC6"/>
<gene>
    <name evidence="2" type="ORF">SAMN05421771_3285</name>
</gene>
<feature type="transmembrane region" description="Helical" evidence="1">
    <location>
        <begin position="42"/>
        <end position="67"/>
    </location>
</feature>
<evidence type="ECO:0000256" key="1">
    <source>
        <dbReference type="SAM" id="Phobius"/>
    </source>
</evidence>
<keyword evidence="1" id="KW-0472">Membrane</keyword>